<dbReference type="InterPro" id="IPR036599">
    <property type="entry name" value="DNA_ligase_N_sf"/>
</dbReference>
<dbReference type="GO" id="GO:0006303">
    <property type="term" value="P:double-strand break repair via nonhomologous end joining"/>
    <property type="evidence" value="ECO:0007669"/>
    <property type="project" value="TreeGrafter"/>
</dbReference>
<dbReference type="InterPro" id="IPR029710">
    <property type="entry name" value="LIG4"/>
</dbReference>
<dbReference type="PANTHER" id="PTHR45997">
    <property type="entry name" value="DNA LIGASE 4"/>
    <property type="match status" value="1"/>
</dbReference>
<evidence type="ECO:0000313" key="3">
    <source>
        <dbReference type="EMBL" id="KNE66372.1"/>
    </source>
</evidence>
<dbReference type="GO" id="GO:0006297">
    <property type="term" value="P:nucleotide-excision repair, DNA gap filling"/>
    <property type="evidence" value="ECO:0007669"/>
    <property type="project" value="TreeGrafter"/>
</dbReference>
<proteinExistence type="predicted"/>
<feature type="domain" description="DNA ligase ATP-dependent N-terminal" evidence="2">
    <location>
        <begin position="25"/>
        <end position="137"/>
    </location>
</feature>
<dbReference type="Proteomes" id="UP000054350">
    <property type="component" value="Unassembled WGS sequence"/>
</dbReference>
<evidence type="ECO:0000256" key="1">
    <source>
        <dbReference type="ARBA" id="ARBA00022598"/>
    </source>
</evidence>
<dbReference type="SUPFAM" id="SSF50249">
    <property type="entry name" value="Nucleic acid-binding proteins"/>
    <property type="match status" value="1"/>
</dbReference>
<dbReference type="Gene3D" id="3.30.470.30">
    <property type="entry name" value="DNA ligase/mRNA capping enzyme"/>
    <property type="match status" value="1"/>
</dbReference>
<dbReference type="InterPro" id="IPR012340">
    <property type="entry name" value="NA-bd_OB-fold"/>
</dbReference>
<reference evidence="3 4" key="1">
    <citation type="submission" date="2009-11" db="EMBL/GenBank/DDBJ databases">
        <title>Annotation of Allomyces macrogynus ATCC 38327.</title>
        <authorList>
            <consortium name="The Broad Institute Genome Sequencing Platform"/>
            <person name="Russ C."/>
            <person name="Cuomo C."/>
            <person name="Burger G."/>
            <person name="Gray M.W."/>
            <person name="Holland P.W.H."/>
            <person name="King N."/>
            <person name="Lang F.B.F."/>
            <person name="Roger A.J."/>
            <person name="Ruiz-Trillo I."/>
            <person name="Young S.K."/>
            <person name="Zeng Q."/>
            <person name="Gargeya S."/>
            <person name="Fitzgerald M."/>
            <person name="Haas B."/>
            <person name="Abouelleil A."/>
            <person name="Alvarado L."/>
            <person name="Arachchi H.M."/>
            <person name="Berlin A."/>
            <person name="Chapman S.B."/>
            <person name="Gearin G."/>
            <person name="Goldberg J."/>
            <person name="Griggs A."/>
            <person name="Gujja S."/>
            <person name="Hansen M."/>
            <person name="Heiman D."/>
            <person name="Howarth C."/>
            <person name="Larimer J."/>
            <person name="Lui A."/>
            <person name="MacDonald P.J.P."/>
            <person name="McCowen C."/>
            <person name="Montmayeur A."/>
            <person name="Murphy C."/>
            <person name="Neiman D."/>
            <person name="Pearson M."/>
            <person name="Priest M."/>
            <person name="Roberts A."/>
            <person name="Saif S."/>
            <person name="Shea T."/>
            <person name="Sisk P."/>
            <person name="Stolte C."/>
            <person name="Sykes S."/>
            <person name="Wortman J."/>
            <person name="Nusbaum C."/>
            <person name="Birren B."/>
        </authorList>
    </citation>
    <scope>NUCLEOTIDE SEQUENCE [LARGE SCALE GENOMIC DNA]</scope>
    <source>
        <strain evidence="3 4">ATCC 38327</strain>
    </source>
</reference>
<dbReference type="GO" id="GO:0006310">
    <property type="term" value="P:DNA recombination"/>
    <property type="evidence" value="ECO:0007669"/>
    <property type="project" value="InterPro"/>
</dbReference>
<dbReference type="SUPFAM" id="SSF56091">
    <property type="entry name" value="DNA ligase/mRNA capping enzyme, catalytic domain"/>
    <property type="match status" value="1"/>
</dbReference>
<dbReference type="STRING" id="578462.A0A0L0SV30"/>
<dbReference type="InterPro" id="IPR012308">
    <property type="entry name" value="DNA_ligase_ATP-dep_N"/>
</dbReference>
<dbReference type="Pfam" id="PF04675">
    <property type="entry name" value="DNA_ligase_A_N"/>
    <property type="match status" value="1"/>
</dbReference>
<name>A0A0L0SV30_ALLM3</name>
<dbReference type="GO" id="GO:0032807">
    <property type="term" value="C:DNA ligase IV complex"/>
    <property type="evidence" value="ECO:0007669"/>
    <property type="project" value="TreeGrafter"/>
</dbReference>
<sequence length="444" mass="48825">MAYLAHNARAAPEAAVPLQPLRWSQFTDFLDKAHESAQDVTHKVSRGLLDRVHARRDPVEASAVLRLLLPAHDRARGVYKLKEAALAKCIKDALHLLEAGNDNRTLKNWRAPRAGHGLFTTSSDLHAVATRLIDRAASLTAHDEALQAMVPFCPILGFKGDRLNLLPEKLARFQSPIWCQEKVDGERIIIYYRDGESKFYTRNAVDWKSYSFGTLRAAQQSDAMDAGTLATHPWAGRCSTAPLPTGLSLRQFFHPRVGWFEILPVVECTTPNDVLVQLKAIYESKGEGLVVDPTSMRVVERREAKRGNRFSHFLLGLWNPGAGRNGEDTWVSFASVGSGYTIQQLDDLHAAICDEYPNLANGNTAAMAPGPSALTVPVNLPPPPWADDMGNSKERPGVYIFPVRGMALGVIAAEPAAAEDFKAGAASRFPHVRRIRKDPAEAMS</sequence>
<organism evidence="3 4">
    <name type="scientific">Allomyces macrogynus (strain ATCC 38327)</name>
    <name type="common">Allomyces javanicus var. macrogynus</name>
    <dbReference type="NCBI Taxonomy" id="578462"/>
    <lineage>
        <taxon>Eukaryota</taxon>
        <taxon>Fungi</taxon>
        <taxon>Fungi incertae sedis</taxon>
        <taxon>Blastocladiomycota</taxon>
        <taxon>Blastocladiomycetes</taxon>
        <taxon>Blastocladiales</taxon>
        <taxon>Blastocladiaceae</taxon>
        <taxon>Allomyces</taxon>
    </lineage>
</organism>
<evidence type="ECO:0000313" key="4">
    <source>
        <dbReference type="Proteomes" id="UP000054350"/>
    </source>
</evidence>
<evidence type="ECO:0000259" key="2">
    <source>
        <dbReference type="Pfam" id="PF04675"/>
    </source>
</evidence>
<dbReference type="EMBL" id="GG745350">
    <property type="protein sequence ID" value="KNE66372.1"/>
    <property type="molecule type" value="Genomic_DNA"/>
</dbReference>
<keyword evidence="1" id="KW-0436">Ligase</keyword>
<keyword evidence="4" id="KW-1185">Reference proteome</keyword>
<accession>A0A0L0SV30</accession>
<dbReference type="Gene3D" id="2.40.50.140">
    <property type="entry name" value="Nucleic acid-binding proteins"/>
    <property type="match status" value="1"/>
</dbReference>
<dbReference type="Gene3D" id="1.10.3260.10">
    <property type="entry name" value="DNA ligase, ATP-dependent, N-terminal domain"/>
    <property type="match status" value="1"/>
</dbReference>
<reference evidence="4" key="2">
    <citation type="submission" date="2009-11" db="EMBL/GenBank/DDBJ databases">
        <title>The Genome Sequence of Allomyces macrogynus strain ATCC 38327.</title>
        <authorList>
            <consortium name="The Broad Institute Genome Sequencing Platform"/>
            <person name="Russ C."/>
            <person name="Cuomo C."/>
            <person name="Shea T."/>
            <person name="Young S.K."/>
            <person name="Zeng Q."/>
            <person name="Koehrsen M."/>
            <person name="Haas B."/>
            <person name="Borodovsky M."/>
            <person name="Guigo R."/>
            <person name="Alvarado L."/>
            <person name="Berlin A."/>
            <person name="Borenstein D."/>
            <person name="Chen Z."/>
            <person name="Engels R."/>
            <person name="Freedman E."/>
            <person name="Gellesch M."/>
            <person name="Goldberg J."/>
            <person name="Griggs A."/>
            <person name="Gujja S."/>
            <person name="Heiman D."/>
            <person name="Hepburn T."/>
            <person name="Howarth C."/>
            <person name="Jen D."/>
            <person name="Larson L."/>
            <person name="Lewis B."/>
            <person name="Mehta T."/>
            <person name="Park D."/>
            <person name="Pearson M."/>
            <person name="Roberts A."/>
            <person name="Saif S."/>
            <person name="Shenoy N."/>
            <person name="Sisk P."/>
            <person name="Stolte C."/>
            <person name="Sykes S."/>
            <person name="Walk T."/>
            <person name="White J."/>
            <person name="Yandava C."/>
            <person name="Burger G."/>
            <person name="Gray M.W."/>
            <person name="Holland P.W.H."/>
            <person name="King N."/>
            <person name="Lang F.B.F."/>
            <person name="Roger A.J."/>
            <person name="Ruiz-Trillo I."/>
            <person name="Lander E."/>
            <person name="Nusbaum C."/>
        </authorList>
    </citation>
    <scope>NUCLEOTIDE SEQUENCE [LARGE SCALE GENOMIC DNA]</scope>
    <source>
        <strain evidence="4">ATCC 38327</strain>
    </source>
</reference>
<dbReference type="OrthoDB" id="151490at2759"/>
<dbReference type="AlphaFoldDB" id="A0A0L0SV30"/>
<dbReference type="PANTHER" id="PTHR45997:SF1">
    <property type="entry name" value="DNA LIGASE 4"/>
    <property type="match status" value="1"/>
</dbReference>
<dbReference type="VEuPathDB" id="FungiDB:AMAG_19571"/>
<dbReference type="GO" id="GO:0005524">
    <property type="term" value="F:ATP binding"/>
    <property type="evidence" value="ECO:0007669"/>
    <property type="project" value="InterPro"/>
</dbReference>
<gene>
    <name evidence="3" type="ORF">AMAG_19571</name>
</gene>
<protein>
    <recommendedName>
        <fullName evidence="2">DNA ligase ATP-dependent N-terminal domain-containing protein</fullName>
    </recommendedName>
</protein>
<dbReference type="GO" id="GO:0003677">
    <property type="term" value="F:DNA binding"/>
    <property type="evidence" value="ECO:0007669"/>
    <property type="project" value="InterPro"/>
</dbReference>
<dbReference type="GO" id="GO:0003910">
    <property type="term" value="F:DNA ligase (ATP) activity"/>
    <property type="evidence" value="ECO:0007669"/>
    <property type="project" value="InterPro"/>
</dbReference>